<dbReference type="PANTHER" id="PTHR43333:SF1">
    <property type="entry name" value="D-ISOMER SPECIFIC 2-HYDROXYACID DEHYDROGENASE NAD-BINDING DOMAIN-CONTAINING PROTEIN"/>
    <property type="match status" value="1"/>
</dbReference>
<dbReference type="OrthoDB" id="298012at2759"/>
<dbReference type="SUPFAM" id="SSF51735">
    <property type="entry name" value="NAD(P)-binding Rossmann-fold domains"/>
    <property type="match status" value="1"/>
</dbReference>
<evidence type="ECO:0000313" key="5">
    <source>
        <dbReference type="EMBL" id="PMD34853.1"/>
    </source>
</evidence>
<feature type="region of interest" description="Disordered" evidence="3">
    <location>
        <begin position="185"/>
        <end position="204"/>
    </location>
</feature>
<organism evidence="5 6">
    <name type="scientific">Hyaloscypha variabilis (strain UAMH 11265 / GT02V1 / F)</name>
    <name type="common">Meliniomyces variabilis</name>
    <dbReference type="NCBI Taxonomy" id="1149755"/>
    <lineage>
        <taxon>Eukaryota</taxon>
        <taxon>Fungi</taxon>
        <taxon>Dikarya</taxon>
        <taxon>Ascomycota</taxon>
        <taxon>Pezizomycotina</taxon>
        <taxon>Leotiomycetes</taxon>
        <taxon>Helotiales</taxon>
        <taxon>Hyaloscyphaceae</taxon>
        <taxon>Hyaloscypha</taxon>
        <taxon>Hyaloscypha variabilis</taxon>
    </lineage>
</organism>
<gene>
    <name evidence="5" type="ORF">L207DRAFT_570482</name>
</gene>
<evidence type="ECO:0000256" key="2">
    <source>
        <dbReference type="ARBA" id="ARBA00023027"/>
    </source>
</evidence>
<feature type="domain" description="D-isomer specific 2-hydroxyacid dehydrogenase NAD-binding" evidence="4">
    <location>
        <begin position="113"/>
        <end position="306"/>
    </location>
</feature>
<reference evidence="5 6" key="1">
    <citation type="submission" date="2016-04" db="EMBL/GenBank/DDBJ databases">
        <title>A degradative enzymes factory behind the ericoid mycorrhizal symbiosis.</title>
        <authorList>
            <consortium name="DOE Joint Genome Institute"/>
            <person name="Martino E."/>
            <person name="Morin E."/>
            <person name="Grelet G."/>
            <person name="Kuo A."/>
            <person name="Kohler A."/>
            <person name="Daghino S."/>
            <person name="Barry K."/>
            <person name="Choi C."/>
            <person name="Cichocki N."/>
            <person name="Clum A."/>
            <person name="Copeland A."/>
            <person name="Hainaut M."/>
            <person name="Haridas S."/>
            <person name="Labutti K."/>
            <person name="Lindquist E."/>
            <person name="Lipzen A."/>
            <person name="Khouja H.-R."/>
            <person name="Murat C."/>
            <person name="Ohm R."/>
            <person name="Olson A."/>
            <person name="Spatafora J."/>
            <person name="Veneault-Fourrey C."/>
            <person name="Henrissat B."/>
            <person name="Grigoriev I."/>
            <person name="Martin F."/>
            <person name="Perotto S."/>
        </authorList>
    </citation>
    <scope>NUCLEOTIDE SEQUENCE [LARGE SCALE GENOMIC DNA]</scope>
    <source>
        <strain evidence="5 6">F</strain>
    </source>
</reference>
<keyword evidence="2" id="KW-0520">NAD</keyword>
<protein>
    <submittedName>
        <fullName evidence="5">D-isomer specific 2-hydroxyacid dehydrogenase</fullName>
    </submittedName>
</protein>
<dbReference type="InterPro" id="IPR036291">
    <property type="entry name" value="NAD(P)-bd_dom_sf"/>
</dbReference>
<dbReference type="SUPFAM" id="SSF52283">
    <property type="entry name" value="Formate/glycerate dehydrogenase catalytic domain-like"/>
    <property type="match status" value="1"/>
</dbReference>
<sequence length="343" mass="38558">MHTHEVLLITIPFHSFDDCYSRLRKLQPSLEIIHYNTKDIDIVPSEVWAKATVHLTLYLFSRSREQSPRLKWVHLYSGGINQALNAPLFTDKNVVWTRNGGVHAPQIAEWVVGTLLAYFRQLPMLLKWQESGIWKAEEYKSRGDLLGKTVGFLGYGAIARHTARILAACGMRVIVYTLHEKSTTKQRQSKTFTPKHTGDPEGDIPAEWHHGDLNAFLSTHIDVLVISLPSTDKTRRSIGKEQFSKLKGAYVVNIARGDIVKTEDLVDALENDSLLGAALDVTDPEPLPQGHPLWSAKNAIVTPHVSGISDEYMPRSIDILDENLNRIKAGNELINLIIRSEGY</sequence>
<dbReference type="GO" id="GO:0051287">
    <property type="term" value="F:NAD binding"/>
    <property type="evidence" value="ECO:0007669"/>
    <property type="project" value="InterPro"/>
</dbReference>
<dbReference type="STRING" id="1149755.A0A2J6R8P3"/>
<dbReference type="Proteomes" id="UP000235786">
    <property type="component" value="Unassembled WGS sequence"/>
</dbReference>
<dbReference type="Pfam" id="PF02826">
    <property type="entry name" value="2-Hacid_dh_C"/>
    <property type="match status" value="1"/>
</dbReference>
<evidence type="ECO:0000256" key="3">
    <source>
        <dbReference type="SAM" id="MobiDB-lite"/>
    </source>
</evidence>
<dbReference type="AlphaFoldDB" id="A0A2J6R8P3"/>
<name>A0A2J6R8P3_HYAVF</name>
<evidence type="ECO:0000259" key="4">
    <source>
        <dbReference type="Pfam" id="PF02826"/>
    </source>
</evidence>
<dbReference type="EMBL" id="KZ613953">
    <property type="protein sequence ID" value="PMD34853.1"/>
    <property type="molecule type" value="Genomic_DNA"/>
</dbReference>
<dbReference type="GO" id="GO:0016491">
    <property type="term" value="F:oxidoreductase activity"/>
    <property type="evidence" value="ECO:0007669"/>
    <property type="project" value="UniProtKB-KW"/>
</dbReference>
<accession>A0A2J6R8P3</accession>
<feature type="compositionally biased region" description="Polar residues" evidence="3">
    <location>
        <begin position="185"/>
        <end position="194"/>
    </location>
</feature>
<evidence type="ECO:0000256" key="1">
    <source>
        <dbReference type="ARBA" id="ARBA00023002"/>
    </source>
</evidence>
<keyword evidence="1" id="KW-0560">Oxidoreductase</keyword>
<keyword evidence="6" id="KW-1185">Reference proteome</keyword>
<proteinExistence type="predicted"/>
<dbReference type="PANTHER" id="PTHR43333">
    <property type="entry name" value="2-HACID_DH_C DOMAIN-CONTAINING PROTEIN"/>
    <property type="match status" value="1"/>
</dbReference>
<dbReference type="InterPro" id="IPR006140">
    <property type="entry name" value="D-isomer_DH_NAD-bd"/>
</dbReference>
<evidence type="ECO:0000313" key="6">
    <source>
        <dbReference type="Proteomes" id="UP000235786"/>
    </source>
</evidence>
<dbReference type="Gene3D" id="3.40.50.720">
    <property type="entry name" value="NAD(P)-binding Rossmann-like Domain"/>
    <property type="match status" value="2"/>
</dbReference>